<dbReference type="STRING" id="101127.A0A1X2G853"/>
<dbReference type="Proteomes" id="UP000242146">
    <property type="component" value="Unassembled WGS sequence"/>
</dbReference>
<dbReference type="GO" id="GO:0005085">
    <property type="term" value="F:guanyl-nucleotide exchange factor activity"/>
    <property type="evidence" value="ECO:0007669"/>
    <property type="project" value="InterPro"/>
</dbReference>
<name>A0A1X2G853_9FUNG</name>
<comment type="caution">
    <text evidence="3">The sequence shown here is derived from an EMBL/GenBank/DDBJ whole genome shotgun (WGS) entry which is preliminary data.</text>
</comment>
<dbReference type="CDD" id="cd00160">
    <property type="entry name" value="RhoGEF"/>
    <property type="match status" value="1"/>
</dbReference>
<accession>A0A1X2G853</accession>
<dbReference type="SUPFAM" id="SSF48065">
    <property type="entry name" value="DBL homology domain (DH-domain)"/>
    <property type="match status" value="1"/>
</dbReference>
<dbReference type="InterPro" id="IPR051092">
    <property type="entry name" value="FYVE_RhoGEF_PH"/>
</dbReference>
<dbReference type="EMBL" id="MCGT01000033">
    <property type="protein sequence ID" value="ORX47462.1"/>
    <property type="molecule type" value="Genomic_DNA"/>
</dbReference>
<evidence type="ECO:0000259" key="2">
    <source>
        <dbReference type="PROSITE" id="PS50010"/>
    </source>
</evidence>
<proteinExistence type="predicted"/>
<dbReference type="PANTHER" id="PTHR12673:SF159">
    <property type="entry name" value="LD03170P"/>
    <property type="match status" value="1"/>
</dbReference>
<evidence type="ECO:0000313" key="4">
    <source>
        <dbReference type="Proteomes" id="UP000242146"/>
    </source>
</evidence>
<reference evidence="3 4" key="1">
    <citation type="submission" date="2016-07" db="EMBL/GenBank/DDBJ databases">
        <title>Pervasive Adenine N6-methylation of Active Genes in Fungi.</title>
        <authorList>
            <consortium name="DOE Joint Genome Institute"/>
            <person name="Mondo S.J."/>
            <person name="Dannebaum R.O."/>
            <person name="Kuo R.C."/>
            <person name="Labutti K."/>
            <person name="Haridas S."/>
            <person name="Kuo A."/>
            <person name="Salamov A."/>
            <person name="Ahrendt S.R."/>
            <person name="Lipzen A."/>
            <person name="Sullivan W."/>
            <person name="Andreopoulos W.B."/>
            <person name="Clum A."/>
            <person name="Lindquist E."/>
            <person name="Daum C."/>
            <person name="Ramamoorthy G.K."/>
            <person name="Gryganskyi A."/>
            <person name="Culley D."/>
            <person name="Magnuson J.K."/>
            <person name="James T.Y."/>
            <person name="O'Malley M.A."/>
            <person name="Stajich J.E."/>
            <person name="Spatafora J.W."/>
            <person name="Visel A."/>
            <person name="Grigoriev I.V."/>
        </authorList>
    </citation>
    <scope>NUCLEOTIDE SEQUENCE [LARGE SCALE GENOMIC DNA]</scope>
    <source>
        <strain evidence="3 4">NRRL 3301</strain>
    </source>
</reference>
<dbReference type="Pfam" id="PF00621">
    <property type="entry name" value="RhoGEF"/>
    <property type="match status" value="1"/>
</dbReference>
<dbReference type="AlphaFoldDB" id="A0A1X2G853"/>
<feature type="domain" description="DH" evidence="2">
    <location>
        <begin position="364"/>
        <end position="555"/>
    </location>
</feature>
<dbReference type="SMART" id="SM00325">
    <property type="entry name" value="RhoGEF"/>
    <property type="match status" value="1"/>
</dbReference>
<organism evidence="3 4">
    <name type="scientific">Hesseltinella vesiculosa</name>
    <dbReference type="NCBI Taxonomy" id="101127"/>
    <lineage>
        <taxon>Eukaryota</taxon>
        <taxon>Fungi</taxon>
        <taxon>Fungi incertae sedis</taxon>
        <taxon>Mucoromycota</taxon>
        <taxon>Mucoromycotina</taxon>
        <taxon>Mucoromycetes</taxon>
        <taxon>Mucorales</taxon>
        <taxon>Cunninghamellaceae</taxon>
        <taxon>Hesseltinella</taxon>
    </lineage>
</organism>
<keyword evidence="4" id="KW-1185">Reference proteome</keyword>
<feature type="region of interest" description="Disordered" evidence="1">
    <location>
        <begin position="252"/>
        <end position="299"/>
    </location>
</feature>
<protein>
    <submittedName>
        <fullName evidence="3">Dbl homology domain-containing protein</fullName>
    </submittedName>
</protein>
<dbReference type="InterPro" id="IPR000219">
    <property type="entry name" value="DH_dom"/>
</dbReference>
<dbReference type="InterPro" id="IPR035899">
    <property type="entry name" value="DBL_dom_sf"/>
</dbReference>
<gene>
    <name evidence="3" type="ORF">DM01DRAFT_1410216</name>
</gene>
<sequence length="566" mass="64577">MNIEPERTFSSPLLLAKRKFGLAKSVKSSTKSTQQRWIPTSKSTNAVPMAANPPDKPWQRWCHNFSFLRQKKTAPPTPTTTLKLKKKADDAVIQIPAPPARPLHPPPQQRPISDYFFNHAQDTMIYQPTRNARPTDLPRQRPQSIIIEPGSPAYSGTSSRSSSIKTPRCHFDMGALDAKIQALDSSAADPLLRLPDTKHKRKLDRPSSTMVLPLDHAPMALPQAPASPCPSAKSSRTLLPIIRSFSYYFTPESPEKKQSSRQDRRFSHQDIRSLSPTMSAITADKPRRSYRQRLSSFDSPLSMPTRPDHLAYATKKIMRPDSHWQKEREAIKAWQLSIYLMLQQRVRIPSSVPKSVTSKDHATLRKFIINEIYTTELSYEQMLLRVKARYMTPMLAASQAKRPLVDAGDIPILFTHLPELIQVSKKVLKSVTPASADVPWYDQPICNLGQPWLRLKDDWSVFIKYALHYQTNIKSIRKSCNNFFLLKIDQECLSHNESKRLGISDYLISPIQRVPRYCLLLKDLLRHTPVTDLDYPALCQAVEMMSMLASAMNDTQQLYRRKTTTV</sequence>
<dbReference type="Gene3D" id="1.20.900.10">
    <property type="entry name" value="Dbl homology (DH) domain"/>
    <property type="match status" value="1"/>
</dbReference>
<evidence type="ECO:0000256" key="1">
    <source>
        <dbReference type="SAM" id="MobiDB-lite"/>
    </source>
</evidence>
<dbReference type="GO" id="GO:0005737">
    <property type="term" value="C:cytoplasm"/>
    <property type="evidence" value="ECO:0007669"/>
    <property type="project" value="TreeGrafter"/>
</dbReference>
<dbReference type="OrthoDB" id="660555at2759"/>
<feature type="compositionally biased region" description="Basic and acidic residues" evidence="1">
    <location>
        <begin position="253"/>
        <end position="271"/>
    </location>
</feature>
<evidence type="ECO:0000313" key="3">
    <source>
        <dbReference type="EMBL" id="ORX47462.1"/>
    </source>
</evidence>
<dbReference type="PANTHER" id="PTHR12673">
    <property type="entry name" value="FACIOGENITAL DYSPLASIA PROTEIN"/>
    <property type="match status" value="1"/>
</dbReference>
<dbReference type="PROSITE" id="PS50010">
    <property type="entry name" value="DH_2"/>
    <property type="match status" value="1"/>
</dbReference>